<evidence type="ECO:0000256" key="9">
    <source>
        <dbReference type="ARBA" id="ARBA00023136"/>
    </source>
</evidence>
<dbReference type="NCBIfam" id="TIGR03592">
    <property type="entry name" value="yidC_oxa1_cterm"/>
    <property type="match status" value="1"/>
</dbReference>
<keyword evidence="9 13" id="KW-0472">Membrane</keyword>
<evidence type="ECO:0000259" key="15">
    <source>
        <dbReference type="Pfam" id="PF14849"/>
    </source>
</evidence>
<keyword evidence="4" id="KW-0813">Transport</keyword>
<feature type="transmembrane region" description="Helical" evidence="13">
    <location>
        <begin position="222"/>
        <end position="245"/>
    </location>
</feature>
<accession>A0A381W422</accession>
<feature type="non-terminal residue" evidence="16">
    <location>
        <position position="1"/>
    </location>
</feature>
<dbReference type="Pfam" id="PF14849">
    <property type="entry name" value="YidC_periplas"/>
    <property type="match status" value="1"/>
</dbReference>
<evidence type="ECO:0000256" key="6">
    <source>
        <dbReference type="ARBA" id="ARBA00022692"/>
    </source>
</evidence>
<gene>
    <name evidence="16" type="ORF">METZ01_LOCUS100153</name>
</gene>
<dbReference type="InterPro" id="IPR028053">
    <property type="entry name" value="Membr_insert_YidC_N"/>
</dbReference>
<dbReference type="AlphaFoldDB" id="A0A381W422"/>
<dbReference type="CDD" id="cd20070">
    <property type="entry name" value="5TM_YidC_Alb3"/>
    <property type="match status" value="1"/>
</dbReference>
<name>A0A381W422_9ZZZZ</name>
<dbReference type="NCBIfam" id="TIGR03593">
    <property type="entry name" value="yidC_nterm"/>
    <property type="match status" value="1"/>
</dbReference>
<dbReference type="CDD" id="cd19961">
    <property type="entry name" value="EcYidC-like_peri"/>
    <property type="match status" value="1"/>
</dbReference>
<evidence type="ECO:0000256" key="2">
    <source>
        <dbReference type="ARBA" id="ARBA00010527"/>
    </source>
</evidence>
<dbReference type="PRINTS" id="PR00701">
    <property type="entry name" value="60KDINNERMP"/>
</dbReference>
<dbReference type="GO" id="GO:0032977">
    <property type="term" value="F:membrane insertase activity"/>
    <property type="evidence" value="ECO:0007669"/>
    <property type="project" value="InterPro"/>
</dbReference>
<dbReference type="EMBL" id="UINC01010651">
    <property type="protein sequence ID" value="SVA47299.1"/>
    <property type="molecule type" value="Genomic_DNA"/>
</dbReference>
<dbReference type="GO" id="GO:0005886">
    <property type="term" value="C:plasma membrane"/>
    <property type="evidence" value="ECO:0007669"/>
    <property type="project" value="UniProtKB-SubCell"/>
</dbReference>
<evidence type="ECO:0000256" key="7">
    <source>
        <dbReference type="ARBA" id="ARBA00022927"/>
    </source>
</evidence>
<feature type="transmembrane region" description="Helical" evidence="13">
    <location>
        <begin position="347"/>
        <end position="364"/>
    </location>
</feature>
<feature type="domain" description="Membrane insertase YidC/Oxa/ALB C-terminal" evidence="14">
    <location>
        <begin position="222"/>
        <end position="419"/>
    </location>
</feature>
<dbReference type="InterPro" id="IPR019998">
    <property type="entry name" value="Membr_insert_YidC"/>
</dbReference>
<evidence type="ECO:0000256" key="11">
    <source>
        <dbReference type="ARBA" id="ARBA00033245"/>
    </source>
</evidence>
<keyword evidence="5" id="KW-1003">Cell membrane</keyword>
<dbReference type="Gene3D" id="2.70.98.90">
    <property type="match status" value="1"/>
</dbReference>
<dbReference type="NCBIfam" id="NF002353">
    <property type="entry name" value="PRK01318.1-4"/>
    <property type="match status" value="1"/>
</dbReference>
<organism evidence="16">
    <name type="scientific">marine metagenome</name>
    <dbReference type="NCBI Taxonomy" id="408172"/>
    <lineage>
        <taxon>unclassified sequences</taxon>
        <taxon>metagenomes</taxon>
        <taxon>ecological metagenomes</taxon>
    </lineage>
</organism>
<dbReference type="InterPro" id="IPR038221">
    <property type="entry name" value="YidC_periplasmic_sf"/>
</dbReference>
<dbReference type="HAMAP" id="MF_01810">
    <property type="entry name" value="YidC_type1"/>
    <property type="match status" value="1"/>
</dbReference>
<proteinExistence type="inferred from homology"/>
<dbReference type="InterPro" id="IPR047196">
    <property type="entry name" value="YidC_ALB_C"/>
</dbReference>
<keyword evidence="7" id="KW-0653">Protein transport</keyword>
<evidence type="ECO:0000256" key="8">
    <source>
        <dbReference type="ARBA" id="ARBA00022989"/>
    </source>
</evidence>
<sequence length="426" mass="49537">TAESEWRLVSTSNTLSGNDELEFEWSNDTGQVFRTSIAVDENYLFSIKQKIINKSNKEIIVNNASKITRQNTPTVSRMFILHEGLLGVLEEKLELIDYDDLKDENETLNFESENGWVGITDKYWLAALIPDQTEPFKAIYTYDDGYIAYYRSLNSKSVKSGEEFEISSKIFIGAKEAKLIDRYQEEFNIYNFDLAIDWGWFYFLTKPLFYVVYFFSEISGNFGLAIIILTVITRIIFFPLANWSFVSMAKMKMLQPEMTRLKELHKEDRQQQQQALMALYKKEKVNPISGCLPILIQIPFFFAIYKMLFVSIEMRHAPFYGWIQDLAAKDPTSIFNLFGMIPWDPPSFMIIGVWPVLMGITMYIQQKLNPAPPDPIQAKIFMFFPLFITILLAQFAAGLVIYWTTNNLLSILQQWVITRRTKVKTN</sequence>
<dbReference type="PRINTS" id="PR01900">
    <property type="entry name" value="YIDCPROTEIN"/>
</dbReference>
<feature type="transmembrane region" description="Helical" evidence="13">
    <location>
        <begin position="198"/>
        <end position="216"/>
    </location>
</feature>
<dbReference type="InterPro" id="IPR001708">
    <property type="entry name" value="YidC/ALB3/OXA1/COX18"/>
</dbReference>
<evidence type="ECO:0000313" key="16">
    <source>
        <dbReference type="EMBL" id="SVA47299.1"/>
    </source>
</evidence>
<dbReference type="GO" id="GO:0015031">
    <property type="term" value="P:protein transport"/>
    <property type="evidence" value="ECO:0007669"/>
    <property type="project" value="UniProtKB-KW"/>
</dbReference>
<comment type="similarity">
    <text evidence="2">Belongs to the OXA1/ALB3/YidC family. Type 1 subfamily.</text>
</comment>
<evidence type="ECO:0000256" key="1">
    <source>
        <dbReference type="ARBA" id="ARBA00004429"/>
    </source>
</evidence>
<feature type="transmembrane region" description="Helical" evidence="13">
    <location>
        <begin position="380"/>
        <end position="403"/>
    </location>
</feature>
<dbReference type="PANTHER" id="PTHR12428">
    <property type="entry name" value="OXA1"/>
    <property type="match status" value="1"/>
</dbReference>
<protein>
    <recommendedName>
        <fullName evidence="3">Membrane protein insertase YidC</fullName>
    </recommendedName>
    <alternativeName>
        <fullName evidence="12">Foldase YidC</fullName>
    </alternativeName>
    <alternativeName>
        <fullName evidence="11">Membrane integrase YidC</fullName>
    </alternativeName>
</protein>
<dbReference type="PANTHER" id="PTHR12428:SF65">
    <property type="entry name" value="CYTOCHROME C OXIDASE ASSEMBLY PROTEIN COX18, MITOCHONDRIAL"/>
    <property type="match status" value="1"/>
</dbReference>
<keyword evidence="8 13" id="KW-1133">Transmembrane helix</keyword>
<dbReference type="Pfam" id="PF02096">
    <property type="entry name" value="60KD_IMP"/>
    <property type="match status" value="1"/>
</dbReference>
<dbReference type="GO" id="GO:0051205">
    <property type="term" value="P:protein insertion into membrane"/>
    <property type="evidence" value="ECO:0007669"/>
    <property type="project" value="TreeGrafter"/>
</dbReference>
<evidence type="ECO:0000256" key="4">
    <source>
        <dbReference type="ARBA" id="ARBA00022448"/>
    </source>
</evidence>
<evidence type="ECO:0000256" key="5">
    <source>
        <dbReference type="ARBA" id="ARBA00022475"/>
    </source>
</evidence>
<comment type="subcellular location">
    <subcellularLocation>
        <location evidence="1">Cell inner membrane</location>
        <topology evidence="1">Multi-pass membrane protein</topology>
    </subcellularLocation>
</comment>
<feature type="transmembrane region" description="Helical" evidence="13">
    <location>
        <begin position="291"/>
        <end position="312"/>
    </location>
</feature>
<keyword evidence="10" id="KW-0143">Chaperone</keyword>
<evidence type="ECO:0000256" key="13">
    <source>
        <dbReference type="SAM" id="Phobius"/>
    </source>
</evidence>
<evidence type="ECO:0000256" key="10">
    <source>
        <dbReference type="ARBA" id="ARBA00023186"/>
    </source>
</evidence>
<reference evidence="16" key="1">
    <citation type="submission" date="2018-05" db="EMBL/GenBank/DDBJ databases">
        <authorList>
            <person name="Lanie J.A."/>
            <person name="Ng W.-L."/>
            <person name="Kazmierczak K.M."/>
            <person name="Andrzejewski T.M."/>
            <person name="Davidsen T.M."/>
            <person name="Wayne K.J."/>
            <person name="Tettelin H."/>
            <person name="Glass J.I."/>
            <person name="Rusch D."/>
            <person name="Podicherti R."/>
            <person name="Tsui H.-C.T."/>
            <person name="Winkler M.E."/>
        </authorList>
    </citation>
    <scope>NUCLEOTIDE SEQUENCE</scope>
</reference>
<feature type="domain" description="Membrane insertase YidC N-terminal" evidence="15">
    <location>
        <begin position="3"/>
        <end position="210"/>
    </location>
</feature>
<evidence type="ECO:0000259" key="14">
    <source>
        <dbReference type="Pfam" id="PF02096"/>
    </source>
</evidence>
<dbReference type="InterPro" id="IPR028055">
    <property type="entry name" value="YidC/Oxa/ALB_C"/>
</dbReference>
<evidence type="ECO:0000256" key="3">
    <source>
        <dbReference type="ARBA" id="ARBA00015325"/>
    </source>
</evidence>
<keyword evidence="6 13" id="KW-0812">Transmembrane</keyword>
<evidence type="ECO:0000256" key="12">
    <source>
        <dbReference type="ARBA" id="ARBA00033342"/>
    </source>
</evidence>